<evidence type="ECO:0000313" key="9">
    <source>
        <dbReference type="Proteomes" id="UP000197596"/>
    </source>
</evidence>
<protein>
    <submittedName>
        <fullName evidence="8">Formate dehydrogenase subunit gamma</fullName>
    </submittedName>
</protein>
<dbReference type="NCBIfam" id="NF004638">
    <property type="entry name" value="PRK05988.1"/>
    <property type="match status" value="1"/>
</dbReference>
<comment type="cofactor">
    <cofactor evidence="7">
        <name>[2Fe-2S] cluster</name>
        <dbReference type="ChEBI" id="CHEBI:190135"/>
    </cofactor>
    <text evidence="7">Binds 1 [2Fe-2S] cluster.</text>
</comment>
<accession>A0A246WSW0</accession>
<evidence type="ECO:0000256" key="3">
    <source>
        <dbReference type="ARBA" id="ARBA00022723"/>
    </source>
</evidence>
<evidence type="ECO:0000256" key="4">
    <source>
        <dbReference type="ARBA" id="ARBA00023004"/>
    </source>
</evidence>
<feature type="binding site" evidence="7">
    <location>
        <position position="87"/>
    </location>
    <ligand>
        <name>[2Fe-2S] cluster</name>
        <dbReference type="ChEBI" id="CHEBI:190135"/>
    </ligand>
</feature>
<keyword evidence="3 7" id="KW-0479">Metal-binding</keyword>
<sequence length="159" mass="17257">MNRQQIFDVAAVRGIIAERKGMAGAMLPILHGIQEKVGYIPADAVPMIAGELNVSRAEVHGVISFYHFFRQQPPGKHVVQVCRAEACQARGSEALAEHAQNVLGCGFHESTADGMFTLEPVYCLGQCACGPNLTIDDELHARVGADKFQRLVQAKREAS</sequence>
<feature type="binding site" evidence="7">
    <location>
        <position position="123"/>
    </location>
    <ligand>
        <name>[2Fe-2S] cluster</name>
        <dbReference type="ChEBI" id="CHEBI:190135"/>
    </ligand>
</feature>
<dbReference type="GO" id="GO:0046872">
    <property type="term" value="F:metal ion binding"/>
    <property type="evidence" value="ECO:0007669"/>
    <property type="project" value="UniProtKB-KW"/>
</dbReference>
<gene>
    <name evidence="8" type="ORF">CEJ42_12185</name>
</gene>
<dbReference type="PIRSF" id="PIRSF000216">
    <property type="entry name" value="NADH_DH_24kDa"/>
    <property type="match status" value="1"/>
</dbReference>
<evidence type="ECO:0000256" key="6">
    <source>
        <dbReference type="ARBA" id="ARBA00034078"/>
    </source>
</evidence>
<keyword evidence="5 7" id="KW-0411">Iron-sulfur</keyword>
<evidence type="ECO:0000313" key="8">
    <source>
        <dbReference type="EMBL" id="OWY28737.1"/>
    </source>
</evidence>
<dbReference type="InterPro" id="IPR041921">
    <property type="entry name" value="NuoE_N"/>
</dbReference>
<dbReference type="Pfam" id="PF01257">
    <property type="entry name" value="2Fe-2S_thioredx"/>
    <property type="match status" value="1"/>
</dbReference>
<dbReference type="EMBL" id="NJGU01000006">
    <property type="protein sequence ID" value="OWY28737.1"/>
    <property type="molecule type" value="Genomic_DNA"/>
</dbReference>
<dbReference type="GO" id="GO:0051537">
    <property type="term" value="F:2 iron, 2 sulfur cluster binding"/>
    <property type="evidence" value="ECO:0007669"/>
    <property type="project" value="UniProtKB-KW"/>
</dbReference>
<proteinExistence type="inferred from homology"/>
<reference evidence="8 9" key="1">
    <citation type="submission" date="2017-06" db="EMBL/GenBank/DDBJ databases">
        <title>Herbaspirillum phytohormonus sp. nov., isolated from the root nodule of Robinia pseudoacacia in lead-zinc mine.</title>
        <authorList>
            <person name="Fan M."/>
            <person name="Lin Y."/>
        </authorList>
    </citation>
    <scope>NUCLEOTIDE SEQUENCE [LARGE SCALE GENOMIC DNA]</scope>
    <source>
        <strain evidence="8 9">HZ10</strain>
    </source>
</reference>
<dbReference type="AlphaFoldDB" id="A0A246WSW0"/>
<dbReference type="CDD" id="cd03081">
    <property type="entry name" value="TRX_Fd_NuoE_FDH_gamma"/>
    <property type="match status" value="1"/>
</dbReference>
<dbReference type="PROSITE" id="PS01099">
    <property type="entry name" value="COMPLEX1_24K"/>
    <property type="match status" value="1"/>
</dbReference>
<dbReference type="Gene3D" id="1.10.10.1590">
    <property type="entry name" value="NADH-quinone oxidoreductase subunit E"/>
    <property type="match status" value="1"/>
</dbReference>
<organism evidence="8 9">
    <name type="scientific">Herbaspirillum robiniae</name>
    <dbReference type="NCBI Taxonomy" id="2014887"/>
    <lineage>
        <taxon>Bacteria</taxon>
        <taxon>Pseudomonadati</taxon>
        <taxon>Pseudomonadota</taxon>
        <taxon>Betaproteobacteria</taxon>
        <taxon>Burkholderiales</taxon>
        <taxon>Oxalobacteraceae</taxon>
        <taxon>Herbaspirillum</taxon>
    </lineage>
</organism>
<comment type="similarity">
    <text evidence="1">Belongs to the complex I 24 kDa subunit family.</text>
</comment>
<evidence type="ECO:0000256" key="1">
    <source>
        <dbReference type="ARBA" id="ARBA00010643"/>
    </source>
</evidence>
<dbReference type="PANTHER" id="PTHR43342">
    <property type="entry name" value="NADH-QUINONE OXIDOREDUCTASE, E SUBUNIT"/>
    <property type="match status" value="1"/>
</dbReference>
<keyword evidence="2 7" id="KW-0001">2Fe-2S</keyword>
<dbReference type="InterPro" id="IPR002023">
    <property type="entry name" value="NuoE-like"/>
</dbReference>
<name>A0A246WSW0_9BURK</name>
<feature type="binding site" evidence="7">
    <location>
        <position position="127"/>
    </location>
    <ligand>
        <name>[2Fe-2S] cluster</name>
        <dbReference type="ChEBI" id="CHEBI:190135"/>
    </ligand>
</feature>
<dbReference type="SUPFAM" id="SSF52833">
    <property type="entry name" value="Thioredoxin-like"/>
    <property type="match status" value="1"/>
</dbReference>
<evidence type="ECO:0000256" key="5">
    <source>
        <dbReference type="ARBA" id="ARBA00023014"/>
    </source>
</evidence>
<evidence type="ECO:0000256" key="2">
    <source>
        <dbReference type="ARBA" id="ARBA00022714"/>
    </source>
</evidence>
<dbReference type="Proteomes" id="UP000197596">
    <property type="component" value="Unassembled WGS sequence"/>
</dbReference>
<evidence type="ECO:0000256" key="7">
    <source>
        <dbReference type="PIRSR" id="PIRSR000216-1"/>
    </source>
</evidence>
<feature type="binding site" evidence="7">
    <location>
        <position position="82"/>
    </location>
    <ligand>
        <name>[2Fe-2S] cluster</name>
        <dbReference type="ChEBI" id="CHEBI:190135"/>
    </ligand>
</feature>
<dbReference type="InterPro" id="IPR028431">
    <property type="entry name" value="NADP_DH_HndA-like"/>
</dbReference>
<dbReference type="PANTHER" id="PTHR43342:SF2">
    <property type="entry name" value="POTENTIAL NAD-REDUCING HYDROGENASE SUBUNIT"/>
    <property type="match status" value="1"/>
</dbReference>
<keyword evidence="4 7" id="KW-0408">Iron</keyword>
<dbReference type="InterPro" id="IPR036249">
    <property type="entry name" value="Thioredoxin-like_sf"/>
</dbReference>
<dbReference type="Gene3D" id="3.40.30.10">
    <property type="entry name" value="Glutaredoxin"/>
    <property type="match status" value="1"/>
</dbReference>
<dbReference type="GO" id="GO:0016491">
    <property type="term" value="F:oxidoreductase activity"/>
    <property type="evidence" value="ECO:0007669"/>
    <property type="project" value="InterPro"/>
</dbReference>
<comment type="cofactor">
    <cofactor evidence="6">
        <name>[2Fe-2S] cluster</name>
        <dbReference type="ChEBI" id="CHEBI:190135"/>
    </cofactor>
</comment>
<dbReference type="RefSeq" id="WP_088751238.1">
    <property type="nucleotide sequence ID" value="NZ_NJGU01000006.1"/>
</dbReference>
<comment type="caution">
    <text evidence="8">The sequence shown here is derived from an EMBL/GenBank/DDBJ whole genome shotgun (WGS) entry which is preliminary data.</text>
</comment>